<evidence type="ECO:0000313" key="1">
    <source>
        <dbReference type="EMBL" id="SUZ63523.1"/>
    </source>
</evidence>
<accession>A0A381PDG8</accession>
<feature type="non-terminal residue" evidence="1">
    <location>
        <position position="73"/>
    </location>
</feature>
<name>A0A381PDG8_9ZZZZ</name>
<sequence>MLRTKLVIVVLLALFFSGARPSNAQLMTSTASIFRAELFAGLKYRTVGPSRGGRVTAVAGHRAQPSTFYMGAT</sequence>
<reference evidence="1" key="1">
    <citation type="submission" date="2018-05" db="EMBL/GenBank/DDBJ databases">
        <authorList>
            <person name="Lanie J.A."/>
            <person name="Ng W.-L."/>
            <person name="Kazmierczak K.M."/>
            <person name="Andrzejewski T.M."/>
            <person name="Davidsen T.M."/>
            <person name="Wayne K.J."/>
            <person name="Tettelin H."/>
            <person name="Glass J.I."/>
            <person name="Rusch D."/>
            <person name="Podicherti R."/>
            <person name="Tsui H.-C.T."/>
            <person name="Winkler M.E."/>
        </authorList>
    </citation>
    <scope>NUCLEOTIDE SEQUENCE</scope>
</reference>
<organism evidence="1">
    <name type="scientific">marine metagenome</name>
    <dbReference type="NCBI Taxonomy" id="408172"/>
    <lineage>
        <taxon>unclassified sequences</taxon>
        <taxon>metagenomes</taxon>
        <taxon>ecological metagenomes</taxon>
    </lineage>
</organism>
<dbReference type="EMBL" id="UINC01000917">
    <property type="protein sequence ID" value="SUZ63523.1"/>
    <property type="molecule type" value="Genomic_DNA"/>
</dbReference>
<protein>
    <submittedName>
        <fullName evidence="1">Uncharacterized protein</fullName>
    </submittedName>
</protein>
<proteinExistence type="predicted"/>
<gene>
    <name evidence="1" type="ORF">METZ01_LOCUS16377</name>
</gene>
<dbReference type="AlphaFoldDB" id="A0A381PDG8"/>